<dbReference type="Proteomes" id="UP000677228">
    <property type="component" value="Unassembled WGS sequence"/>
</dbReference>
<dbReference type="EMBL" id="CAJOBA010000532">
    <property type="protein sequence ID" value="CAF3539348.1"/>
    <property type="molecule type" value="Genomic_DNA"/>
</dbReference>
<feature type="region of interest" description="Disordered" evidence="6">
    <location>
        <begin position="387"/>
        <end position="478"/>
    </location>
</feature>
<evidence type="ECO:0000256" key="3">
    <source>
        <dbReference type="ARBA" id="ARBA00022833"/>
    </source>
</evidence>
<dbReference type="Proteomes" id="UP000682733">
    <property type="component" value="Unassembled WGS sequence"/>
</dbReference>
<dbReference type="SUPFAM" id="SSF57829">
    <property type="entry name" value="Zn-binding ribosomal proteins"/>
    <property type="match status" value="1"/>
</dbReference>
<gene>
    <name evidence="7" type="ORF">OVA965_LOCUS2482</name>
    <name evidence="8" type="ORF">TMI583_LOCUS2482</name>
</gene>
<comment type="cofactor">
    <cofactor evidence="1">
        <name>Zn(2+)</name>
        <dbReference type="ChEBI" id="CHEBI:29105"/>
    </cofactor>
</comment>
<dbReference type="EMBL" id="CAJNOK010000532">
    <property type="protein sequence ID" value="CAF0759687.1"/>
    <property type="molecule type" value="Genomic_DNA"/>
</dbReference>
<comment type="caution">
    <text evidence="7">The sequence shown here is derived from an EMBL/GenBank/DDBJ whole genome shotgun (WGS) entry which is preliminary data.</text>
</comment>
<dbReference type="HAMAP" id="MF_00371">
    <property type="entry name" value="Ribosomal_eS27"/>
    <property type="match status" value="1"/>
</dbReference>
<feature type="region of interest" description="Disordered" evidence="6">
    <location>
        <begin position="141"/>
        <end position="198"/>
    </location>
</feature>
<dbReference type="Gene3D" id="3.30.40.10">
    <property type="entry name" value="Zinc/RING finger domain, C3HC4 (zinc finger)"/>
    <property type="match status" value="1"/>
</dbReference>
<dbReference type="InterPro" id="IPR013083">
    <property type="entry name" value="Znf_RING/FYVE/PHD"/>
</dbReference>
<evidence type="ECO:0000313" key="8">
    <source>
        <dbReference type="EMBL" id="CAF3539348.1"/>
    </source>
</evidence>
<evidence type="ECO:0000256" key="1">
    <source>
        <dbReference type="ARBA" id="ARBA00001947"/>
    </source>
</evidence>
<dbReference type="AlphaFoldDB" id="A0A8S2CYY6"/>
<keyword evidence="3" id="KW-0862">Zinc</keyword>
<feature type="region of interest" description="Disordered" evidence="6">
    <location>
        <begin position="492"/>
        <end position="516"/>
    </location>
</feature>
<feature type="compositionally biased region" description="Low complexity" evidence="6">
    <location>
        <begin position="575"/>
        <end position="587"/>
    </location>
</feature>
<evidence type="ECO:0000256" key="2">
    <source>
        <dbReference type="ARBA" id="ARBA00010919"/>
    </source>
</evidence>
<dbReference type="Pfam" id="PF01667">
    <property type="entry name" value="Ribosomal_S27e"/>
    <property type="match status" value="1"/>
</dbReference>
<dbReference type="Gene3D" id="2.20.25.100">
    <property type="entry name" value="Zn-binding ribosomal proteins"/>
    <property type="match status" value="1"/>
</dbReference>
<name>A0A8S2CYY6_9BILA</name>
<dbReference type="InterPro" id="IPR023407">
    <property type="entry name" value="Ribosomal_eS27_Zn-bd_dom_sf"/>
</dbReference>
<proteinExistence type="inferred from homology"/>
<evidence type="ECO:0000256" key="5">
    <source>
        <dbReference type="ARBA" id="ARBA00023274"/>
    </source>
</evidence>
<feature type="compositionally biased region" description="Low complexity" evidence="6">
    <location>
        <begin position="353"/>
        <end position="368"/>
    </location>
</feature>
<feature type="compositionally biased region" description="Polar residues" evidence="6">
    <location>
        <begin position="171"/>
        <end position="189"/>
    </location>
</feature>
<keyword evidence="4" id="KW-0689">Ribosomal protein</keyword>
<reference evidence="7" key="1">
    <citation type="submission" date="2021-02" db="EMBL/GenBank/DDBJ databases">
        <authorList>
            <person name="Nowell W R."/>
        </authorList>
    </citation>
    <scope>NUCLEOTIDE SEQUENCE</scope>
</reference>
<dbReference type="FunFam" id="2.20.25.100:FF:000001">
    <property type="entry name" value="40S ribosomal protein S27"/>
    <property type="match status" value="1"/>
</dbReference>
<feature type="compositionally biased region" description="Polar residues" evidence="6">
    <location>
        <begin position="549"/>
        <end position="574"/>
    </location>
</feature>
<dbReference type="InterPro" id="IPR000592">
    <property type="entry name" value="Ribosomal_eS27"/>
</dbReference>
<dbReference type="GO" id="GO:0006412">
    <property type="term" value="P:translation"/>
    <property type="evidence" value="ECO:0007669"/>
    <property type="project" value="InterPro"/>
</dbReference>
<dbReference type="PANTHER" id="PTHR11594">
    <property type="entry name" value="40S RIBOSOMAL PROTEIN S27"/>
    <property type="match status" value="1"/>
</dbReference>
<feature type="compositionally biased region" description="Polar residues" evidence="6">
    <location>
        <begin position="428"/>
        <end position="445"/>
    </location>
</feature>
<dbReference type="GO" id="GO:0005840">
    <property type="term" value="C:ribosome"/>
    <property type="evidence" value="ECO:0007669"/>
    <property type="project" value="UniProtKB-KW"/>
</dbReference>
<evidence type="ECO:0000313" key="9">
    <source>
        <dbReference type="Proteomes" id="UP000677228"/>
    </source>
</evidence>
<protein>
    <submittedName>
        <fullName evidence="7">Uncharacterized protein</fullName>
    </submittedName>
</protein>
<comment type="similarity">
    <text evidence="2">Belongs to the eukaryotic ribosomal protein eS27 family.</text>
</comment>
<feature type="compositionally biased region" description="Low complexity" evidence="6">
    <location>
        <begin position="458"/>
        <end position="478"/>
    </location>
</feature>
<organism evidence="7 9">
    <name type="scientific">Didymodactylos carnosus</name>
    <dbReference type="NCBI Taxonomy" id="1234261"/>
    <lineage>
        <taxon>Eukaryota</taxon>
        <taxon>Metazoa</taxon>
        <taxon>Spiralia</taxon>
        <taxon>Gnathifera</taxon>
        <taxon>Rotifera</taxon>
        <taxon>Eurotatoria</taxon>
        <taxon>Bdelloidea</taxon>
        <taxon>Philodinida</taxon>
        <taxon>Philodinidae</taxon>
        <taxon>Didymodactylos</taxon>
    </lineage>
</organism>
<feature type="compositionally biased region" description="Low complexity" evidence="6">
    <location>
        <begin position="159"/>
        <end position="170"/>
    </location>
</feature>
<feature type="region of interest" description="Disordered" evidence="6">
    <location>
        <begin position="535"/>
        <end position="589"/>
    </location>
</feature>
<evidence type="ECO:0000256" key="6">
    <source>
        <dbReference type="SAM" id="MobiDB-lite"/>
    </source>
</evidence>
<dbReference type="InterPro" id="IPR011011">
    <property type="entry name" value="Znf_FYVE_PHD"/>
</dbReference>
<dbReference type="SUPFAM" id="SSF57903">
    <property type="entry name" value="FYVE/PHD zinc finger"/>
    <property type="match status" value="1"/>
</dbReference>
<feature type="region of interest" description="Disordered" evidence="6">
    <location>
        <begin position="325"/>
        <end position="374"/>
    </location>
</feature>
<dbReference type="GO" id="GO:1990904">
    <property type="term" value="C:ribonucleoprotein complex"/>
    <property type="evidence" value="ECO:0007669"/>
    <property type="project" value="UniProtKB-KW"/>
</dbReference>
<dbReference type="GO" id="GO:0003735">
    <property type="term" value="F:structural constituent of ribosome"/>
    <property type="evidence" value="ECO:0007669"/>
    <property type="project" value="InterPro"/>
</dbReference>
<sequence length="623" mass="68322">MPLAKDLLHPTIDEERRKHKLKRLVQSPNSYFMDVKCPGCYKITTVFSHAQTVVLCVGCNYVLCSPSGGKARLTEGCSFRKKRDTPMARKDDTDHTKQMRPNEQICMVVVIQFKKMDIQTAHQLEYLQRSVQLLISQPSDKLFDSSSSSEKEKIEATTSDNSSDSSSSNSQISNKTTKQQPKRTSSPHNTIAKPARKRLKITDNNYAELTPIIVDTKLKIYTNETSEDEGGGPELKESLSAAGPVTTTTTNISLKDEQAITNTTNNRNIDEFAIEMGLVCNLCMVLTEEVDNKLVECHECHNKFHQKCHKPNVCTSQISDPRCQQQQQTNKDGKNGVPSTSLTKDPVTSKVKNTNSNLNNQSSTNGNQPSLSSVSGWAGLAANLKEKKQLSDSDTNGTSLTNLPQMTTPTTPTSSSLISLSDSTSNNVKDISSLTTTNSKRSQFNEILGPVKSPTPPITSSLLKSPSSSSNIINPLTKLTTTPSTTQLLKISSTNHSAPKNPTLKPQLSKQLDSSSTVIKTSNLLKTTSNNISKQIKRLSSPTPLGRTSLHNSNIKSPTTQRTTLNNNGYSRMNSTPSSSSSSTTTTQKQITASTVAKIQNSYNCDKRLKQMKKLAQESRLKK</sequence>
<keyword evidence="5" id="KW-0687">Ribonucleoprotein</keyword>
<evidence type="ECO:0000313" key="7">
    <source>
        <dbReference type="EMBL" id="CAF0759687.1"/>
    </source>
</evidence>
<accession>A0A8S2CYY6</accession>
<evidence type="ECO:0000256" key="4">
    <source>
        <dbReference type="ARBA" id="ARBA00022980"/>
    </source>
</evidence>
<feature type="compositionally biased region" description="Low complexity" evidence="6">
    <location>
        <begin position="401"/>
        <end position="427"/>
    </location>
</feature>
<dbReference type="InterPro" id="IPR011332">
    <property type="entry name" value="Ribosomal_zn-bd"/>
</dbReference>